<keyword evidence="1" id="KW-0732">Signal</keyword>
<sequence length="185" mass="19451">MRRAILINTSILLTAAAITITTAAPALAQSADWTGAYIGGEVGLGTFDVNVPGGSVDNSDIIGGLVAGYDLDLGAWVIGAGIDVDFSNIDLPGSIASLDQLYRLKLRGGYKIGNGLLYATGGYANAVLGHARDDDGYFIGGGYEYLTQSNFSIGGEVLYHQFDNFSGTSANFNVVTYQIRGTFRF</sequence>
<gene>
    <name evidence="3" type="ORF">MNBD_ALPHA07-903</name>
</gene>
<dbReference type="InterPro" id="IPR027385">
    <property type="entry name" value="Beta-barrel_OMP"/>
</dbReference>
<accession>A0A3B0RRU6</accession>
<evidence type="ECO:0000259" key="2">
    <source>
        <dbReference type="Pfam" id="PF13505"/>
    </source>
</evidence>
<name>A0A3B0RRU6_9ZZZZ</name>
<dbReference type="AlphaFoldDB" id="A0A3B0RRU6"/>
<evidence type="ECO:0000313" key="3">
    <source>
        <dbReference type="EMBL" id="VAV94857.1"/>
    </source>
</evidence>
<feature type="domain" description="Outer membrane protein beta-barrel" evidence="2">
    <location>
        <begin position="15"/>
        <end position="175"/>
    </location>
</feature>
<dbReference type="SUPFAM" id="SSF56925">
    <property type="entry name" value="OMPA-like"/>
    <property type="match status" value="1"/>
</dbReference>
<protein>
    <submittedName>
        <fullName evidence="3">Outer membrane protein</fullName>
    </submittedName>
</protein>
<dbReference type="Gene3D" id="2.40.160.20">
    <property type="match status" value="1"/>
</dbReference>
<dbReference type="InterPro" id="IPR011250">
    <property type="entry name" value="OMP/PagP_B-barrel"/>
</dbReference>
<dbReference type="Pfam" id="PF13505">
    <property type="entry name" value="OMP_b-brl"/>
    <property type="match status" value="1"/>
</dbReference>
<evidence type="ECO:0000256" key="1">
    <source>
        <dbReference type="ARBA" id="ARBA00022729"/>
    </source>
</evidence>
<dbReference type="EMBL" id="UOEG01000125">
    <property type="protein sequence ID" value="VAV94857.1"/>
    <property type="molecule type" value="Genomic_DNA"/>
</dbReference>
<organism evidence="3">
    <name type="scientific">hydrothermal vent metagenome</name>
    <dbReference type="NCBI Taxonomy" id="652676"/>
    <lineage>
        <taxon>unclassified sequences</taxon>
        <taxon>metagenomes</taxon>
        <taxon>ecological metagenomes</taxon>
    </lineage>
</organism>
<reference evidence="3" key="1">
    <citation type="submission" date="2018-06" db="EMBL/GenBank/DDBJ databases">
        <authorList>
            <person name="Zhirakovskaya E."/>
        </authorList>
    </citation>
    <scope>NUCLEOTIDE SEQUENCE</scope>
</reference>
<proteinExistence type="predicted"/>